<evidence type="ECO:0000313" key="2">
    <source>
        <dbReference type="EMBL" id="MBX50831.1"/>
    </source>
</evidence>
<keyword evidence="1" id="KW-0812">Transmembrane</keyword>
<accession>A0A2P2P879</accession>
<sequence length="32" mass="3632">MISLPISNKPSHIYLLFFGFSLSLSLFEGLFL</sequence>
<organism evidence="2">
    <name type="scientific">Rhizophora mucronata</name>
    <name type="common">Asiatic mangrove</name>
    <dbReference type="NCBI Taxonomy" id="61149"/>
    <lineage>
        <taxon>Eukaryota</taxon>
        <taxon>Viridiplantae</taxon>
        <taxon>Streptophyta</taxon>
        <taxon>Embryophyta</taxon>
        <taxon>Tracheophyta</taxon>
        <taxon>Spermatophyta</taxon>
        <taxon>Magnoliopsida</taxon>
        <taxon>eudicotyledons</taxon>
        <taxon>Gunneridae</taxon>
        <taxon>Pentapetalae</taxon>
        <taxon>rosids</taxon>
        <taxon>fabids</taxon>
        <taxon>Malpighiales</taxon>
        <taxon>Rhizophoraceae</taxon>
        <taxon>Rhizophora</taxon>
    </lineage>
</organism>
<evidence type="ECO:0000256" key="1">
    <source>
        <dbReference type="SAM" id="Phobius"/>
    </source>
</evidence>
<dbReference type="AlphaFoldDB" id="A0A2P2P879"/>
<reference evidence="2" key="1">
    <citation type="submission" date="2018-02" db="EMBL/GenBank/DDBJ databases">
        <title>Rhizophora mucronata_Transcriptome.</title>
        <authorList>
            <person name="Meera S.P."/>
            <person name="Sreeshan A."/>
            <person name="Augustine A."/>
        </authorList>
    </citation>
    <scope>NUCLEOTIDE SEQUENCE</scope>
    <source>
        <tissue evidence="2">Leaf</tissue>
    </source>
</reference>
<protein>
    <submittedName>
        <fullName evidence="2">Uncharacterized protein</fullName>
    </submittedName>
</protein>
<keyword evidence="1" id="KW-1133">Transmembrane helix</keyword>
<proteinExistence type="predicted"/>
<name>A0A2P2P879_RHIMU</name>
<feature type="transmembrane region" description="Helical" evidence="1">
    <location>
        <begin position="12"/>
        <end position="31"/>
    </location>
</feature>
<keyword evidence="1" id="KW-0472">Membrane</keyword>
<dbReference type="EMBL" id="GGEC01070347">
    <property type="protein sequence ID" value="MBX50831.1"/>
    <property type="molecule type" value="Transcribed_RNA"/>
</dbReference>